<comment type="similarity">
    <text evidence="8">Belongs to the binding-protein-dependent transport system permease family.</text>
</comment>
<feature type="transmembrane region" description="Helical" evidence="8">
    <location>
        <begin position="53"/>
        <end position="74"/>
    </location>
</feature>
<evidence type="ECO:0000256" key="7">
    <source>
        <dbReference type="ARBA" id="ARBA00023136"/>
    </source>
</evidence>
<dbReference type="Gene3D" id="1.10.3720.10">
    <property type="entry name" value="MetI-like"/>
    <property type="match status" value="2"/>
</dbReference>
<dbReference type="PROSITE" id="PS50928">
    <property type="entry name" value="ABC_TM1"/>
    <property type="match status" value="2"/>
</dbReference>
<feature type="transmembrane region" description="Helical" evidence="8">
    <location>
        <begin position="460"/>
        <end position="484"/>
    </location>
</feature>
<dbReference type="RefSeq" id="WP_344309661.1">
    <property type="nucleotide sequence ID" value="NZ_BAAANO010000020.1"/>
</dbReference>
<keyword evidence="6 8" id="KW-1133">Transmembrane helix</keyword>
<evidence type="ECO:0000256" key="8">
    <source>
        <dbReference type="RuleBase" id="RU363032"/>
    </source>
</evidence>
<dbReference type="Pfam" id="PF00528">
    <property type="entry name" value="BPD_transp_1"/>
    <property type="match status" value="2"/>
</dbReference>
<feature type="transmembrane region" description="Helical" evidence="8">
    <location>
        <begin position="490"/>
        <end position="513"/>
    </location>
</feature>
<dbReference type="PANTHER" id="PTHR43357">
    <property type="entry name" value="INNER MEMBRANE ABC TRANSPORTER PERMEASE PROTEIN YDCV"/>
    <property type="match status" value="1"/>
</dbReference>
<evidence type="ECO:0000256" key="6">
    <source>
        <dbReference type="ARBA" id="ARBA00022989"/>
    </source>
</evidence>
<reference evidence="11 12" key="1">
    <citation type="journal article" date="2019" name="Int. J. Syst. Evol. Microbiol.">
        <title>The Global Catalogue of Microorganisms (GCM) 10K type strain sequencing project: providing services to taxonomists for standard genome sequencing and annotation.</title>
        <authorList>
            <consortium name="The Broad Institute Genomics Platform"/>
            <consortium name="The Broad Institute Genome Sequencing Center for Infectious Disease"/>
            <person name="Wu L."/>
            <person name="Ma J."/>
        </authorList>
    </citation>
    <scope>NUCLEOTIDE SEQUENCE [LARGE SCALE GENOMIC DNA]</scope>
    <source>
        <strain evidence="11 12">JCM 14546</strain>
    </source>
</reference>
<feature type="transmembrane region" description="Helical" evidence="8">
    <location>
        <begin position="365"/>
        <end position="388"/>
    </location>
</feature>
<keyword evidence="3" id="KW-1003">Cell membrane</keyword>
<feature type="transmembrane region" description="Helical" evidence="8">
    <location>
        <begin position="426"/>
        <end position="448"/>
    </location>
</feature>
<feature type="transmembrane region" description="Helical" evidence="8">
    <location>
        <begin position="176"/>
        <end position="203"/>
    </location>
</feature>
<evidence type="ECO:0000256" key="3">
    <source>
        <dbReference type="ARBA" id="ARBA00022475"/>
    </source>
</evidence>
<dbReference type="PANTHER" id="PTHR43357:SF4">
    <property type="entry name" value="INNER MEMBRANE ABC TRANSPORTER PERMEASE PROTEIN YDCV"/>
    <property type="match status" value="1"/>
</dbReference>
<feature type="transmembrane region" description="Helical" evidence="8">
    <location>
        <begin position="224"/>
        <end position="245"/>
    </location>
</feature>
<keyword evidence="4" id="KW-0997">Cell inner membrane</keyword>
<evidence type="ECO:0000256" key="5">
    <source>
        <dbReference type="ARBA" id="ARBA00022692"/>
    </source>
</evidence>
<accession>A0ABN2TJB2</accession>
<feature type="region of interest" description="Disordered" evidence="9">
    <location>
        <begin position="1"/>
        <end position="35"/>
    </location>
</feature>
<gene>
    <name evidence="11" type="ORF">GCM10009755_21960</name>
</gene>
<dbReference type="Proteomes" id="UP001500755">
    <property type="component" value="Unassembled WGS sequence"/>
</dbReference>
<feature type="transmembrane region" description="Helical" evidence="8">
    <location>
        <begin position="595"/>
        <end position="613"/>
    </location>
</feature>
<comment type="caution">
    <text evidence="11">The sequence shown here is derived from an EMBL/GenBank/DDBJ whole genome shotgun (WGS) entry which is preliminary data.</text>
</comment>
<feature type="transmembrane region" description="Helical" evidence="8">
    <location>
        <begin position="133"/>
        <end position="156"/>
    </location>
</feature>
<feature type="transmembrane region" description="Helical" evidence="8">
    <location>
        <begin position="94"/>
        <end position="121"/>
    </location>
</feature>
<evidence type="ECO:0000256" key="1">
    <source>
        <dbReference type="ARBA" id="ARBA00004429"/>
    </source>
</evidence>
<keyword evidence="5 8" id="KW-0812">Transmembrane</keyword>
<dbReference type="InterPro" id="IPR035906">
    <property type="entry name" value="MetI-like_sf"/>
</dbReference>
<name>A0ABN2TJB2_9MICO</name>
<feature type="region of interest" description="Disordered" evidence="9">
    <location>
        <begin position="629"/>
        <end position="666"/>
    </location>
</feature>
<comment type="subcellular location">
    <subcellularLocation>
        <location evidence="1">Cell inner membrane</location>
        <topology evidence="1">Multi-pass membrane protein</topology>
    </subcellularLocation>
    <subcellularLocation>
        <location evidence="8">Cell membrane</location>
        <topology evidence="8">Multi-pass membrane protein</topology>
    </subcellularLocation>
</comment>
<evidence type="ECO:0000313" key="11">
    <source>
        <dbReference type="EMBL" id="GAA2010448.1"/>
    </source>
</evidence>
<feature type="compositionally biased region" description="Low complexity" evidence="9">
    <location>
        <begin position="15"/>
        <end position="30"/>
    </location>
</feature>
<organism evidence="11 12">
    <name type="scientific">Brevibacterium samyangense</name>
    <dbReference type="NCBI Taxonomy" id="366888"/>
    <lineage>
        <taxon>Bacteria</taxon>
        <taxon>Bacillati</taxon>
        <taxon>Actinomycetota</taxon>
        <taxon>Actinomycetes</taxon>
        <taxon>Micrococcales</taxon>
        <taxon>Brevibacteriaceae</taxon>
        <taxon>Brevibacterium</taxon>
    </lineage>
</organism>
<feature type="transmembrane region" description="Helical" evidence="8">
    <location>
        <begin position="283"/>
        <end position="303"/>
    </location>
</feature>
<evidence type="ECO:0000256" key="2">
    <source>
        <dbReference type="ARBA" id="ARBA00022448"/>
    </source>
</evidence>
<dbReference type="EMBL" id="BAAANO010000020">
    <property type="protein sequence ID" value="GAA2010448.1"/>
    <property type="molecule type" value="Genomic_DNA"/>
</dbReference>
<protein>
    <recommendedName>
        <fullName evidence="10">ABC transmembrane type-1 domain-containing protein</fullName>
    </recommendedName>
</protein>
<proteinExistence type="inferred from homology"/>
<evidence type="ECO:0000313" key="12">
    <source>
        <dbReference type="Proteomes" id="UP001500755"/>
    </source>
</evidence>
<evidence type="ECO:0000256" key="4">
    <source>
        <dbReference type="ARBA" id="ARBA00022519"/>
    </source>
</evidence>
<keyword evidence="12" id="KW-1185">Reference proteome</keyword>
<keyword evidence="2 8" id="KW-0813">Transport</keyword>
<keyword evidence="7 8" id="KW-0472">Membrane</keyword>
<evidence type="ECO:0000256" key="9">
    <source>
        <dbReference type="SAM" id="MobiDB-lite"/>
    </source>
</evidence>
<evidence type="ECO:0000259" key="10">
    <source>
        <dbReference type="PROSITE" id="PS50928"/>
    </source>
</evidence>
<feature type="domain" description="ABC transmembrane type-1" evidence="10">
    <location>
        <begin position="95"/>
        <end position="304"/>
    </location>
</feature>
<sequence length="666" mass="67264">MSRTSSLPPTRGSTAPVAAPEASRPAARPATGASRAWAPARVRDPRLRIRVPWLRALTWIGALVLIALPLLTVLSTGLSTAGLAALRDPAVPEAAVNSVVVAGASAVVATFVALVLAVVLDRIRVPGGAALRWVLLLPFLVPPFIGAMSWIALFTPNGMVNSAVRAVFPDAPVLDVYGPVGVVLLMAVHTYPTAYLLIGAALARIPRSLEEAARVGGSGPVGTFFHVTLPLLRPALVAALVLGFASNLSDFGIPALLGLPEGYTTLTTLVYRFLASATVVNPLPAASAIGVALLTLAALAVWVQARTAGAAEASAGSAVASGGQSVGAPSAGARVAGVGAAGTRVAGVRAAGTRGAGVGVDGLRLGLAVALWVFALAATVLPLVALTVQSVLPAPGVPLTAETVTLENYSRALANPATIDGAWNSLVLAVGAGIGCTVLGLLVAVLVTRTRSWDNGPLDLLGLLPQALPGLVVAVAWLLVSPFLGIFDTLWSILAAYVMAFTALVVQMVRAPLASASASLEEAARMGGAGPARALLGTTVRMVLPTAVLAGVVVALTAVRELTISILLVAPGTRTLGVTIFNLQQAGDFNSASALAVLVAVLGIAGLALAYGVQSVGVRRFGVRRSESRSIPASSPASTRLPDAVAMSDDRVPLADSRAGSADGVR</sequence>
<feature type="compositionally biased region" description="Polar residues" evidence="9">
    <location>
        <begin position="1"/>
        <end position="13"/>
    </location>
</feature>
<dbReference type="SUPFAM" id="SSF161098">
    <property type="entry name" value="MetI-like"/>
    <property type="match status" value="2"/>
</dbReference>
<dbReference type="InterPro" id="IPR000515">
    <property type="entry name" value="MetI-like"/>
</dbReference>
<dbReference type="CDD" id="cd06261">
    <property type="entry name" value="TM_PBP2"/>
    <property type="match status" value="2"/>
</dbReference>
<feature type="domain" description="ABC transmembrane type-1" evidence="10">
    <location>
        <begin position="422"/>
        <end position="610"/>
    </location>
</feature>